<protein>
    <submittedName>
        <fullName evidence="2">Uncharacterized protein</fullName>
    </submittedName>
</protein>
<evidence type="ECO:0000313" key="2">
    <source>
        <dbReference type="EMBL" id="PRQ21687.1"/>
    </source>
</evidence>
<dbReference type="EMBL" id="PDCK01000045">
    <property type="protein sequence ID" value="PRQ21687.1"/>
    <property type="molecule type" value="Genomic_DNA"/>
</dbReference>
<dbReference type="PANTHER" id="PTHR35985">
    <property type="entry name" value="OS07G0675200 PROTEIN"/>
    <property type="match status" value="1"/>
</dbReference>
<proteinExistence type="predicted"/>
<organism evidence="2 3">
    <name type="scientific">Rosa chinensis</name>
    <name type="common">China rose</name>
    <dbReference type="NCBI Taxonomy" id="74649"/>
    <lineage>
        <taxon>Eukaryota</taxon>
        <taxon>Viridiplantae</taxon>
        <taxon>Streptophyta</taxon>
        <taxon>Embryophyta</taxon>
        <taxon>Tracheophyta</taxon>
        <taxon>Spermatophyta</taxon>
        <taxon>Magnoliopsida</taxon>
        <taxon>eudicotyledons</taxon>
        <taxon>Gunneridae</taxon>
        <taxon>Pentapetalae</taxon>
        <taxon>rosids</taxon>
        <taxon>fabids</taxon>
        <taxon>Rosales</taxon>
        <taxon>Rosaceae</taxon>
        <taxon>Rosoideae</taxon>
        <taxon>Rosoideae incertae sedis</taxon>
        <taxon>Rosa</taxon>
    </lineage>
</organism>
<feature type="compositionally biased region" description="Polar residues" evidence="1">
    <location>
        <begin position="112"/>
        <end position="121"/>
    </location>
</feature>
<dbReference type="AlphaFoldDB" id="A0A2P6PID1"/>
<feature type="compositionally biased region" description="Basic and acidic residues" evidence="1">
    <location>
        <begin position="71"/>
        <end position="92"/>
    </location>
</feature>
<dbReference type="PANTHER" id="PTHR35985:SF1">
    <property type="entry name" value="OS07G0675200 PROTEIN"/>
    <property type="match status" value="1"/>
</dbReference>
<keyword evidence="3" id="KW-1185">Reference proteome</keyword>
<sequence>MQSRILSVAAAIYKVGRMSSSIWVLPNIQADLGRGLASARSGRTADPAVHAGGFDADPLVTTGDPEAPENVTKEKLVDEEHIDTEDSRRCRGTEPLSPPKPPYAGSPRLESTGVNQQPLDPTFQQNRSLATVGGANSLLDFSCAGLDGSPWPKDTEKQQTDREEQEDEQEYYKHHQASPLSEIKVADTRKPITRATDRTADAREEYGAGREVIGWRPEQLDTAEEALLRAARIWKENAMRGDPDAPQSRVLRLLLRERGDSTTEYVID</sequence>
<accession>A0A2P6PID1</accession>
<feature type="region of interest" description="Disordered" evidence="1">
    <location>
        <begin position="143"/>
        <end position="182"/>
    </location>
</feature>
<dbReference type="OMA" id="WPDESKS"/>
<evidence type="ECO:0000313" key="3">
    <source>
        <dbReference type="Proteomes" id="UP000238479"/>
    </source>
</evidence>
<comment type="caution">
    <text evidence="2">The sequence shown here is derived from an EMBL/GenBank/DDBJ whole genome shotgun (WGS) entry which is preliminary data.</text>
</comment>
<dbReference type="STRING" id="74649.A0A2P6PID1"/>
<name>A0A2P6PID1_ROSCH</name>
<feature type="compositionally biased region" description="Basic and acidic residues" evidence="1">
    <location>
        <begin position="153"/>
        <end position="162"/>
    </location>
</feature>
<dbReference type="Proteomes" id="UP000238479">
    <property type="component" value="Chromosome 7"/>
</dbReference>
<dbReference type="OrthoDB" id="779250at2759"/>
<dbReference type="Gramene" id="PRQ21687">
    <property type="protein sequence ID" value="PRQ21687"/>
    <property type="gene ID" value="RchiOBHm_Chr7g0241981"/>
</dbReference>
<evidence type="ECO:0000256" key="1">
    <source>
        <dbReference type="SAM" id="MobiDB-lite"/>
    </source>
</evidence>
<feature type="region of interest" description="Disordered" evidence="1">
    <location>
        <begin position="44"/>
        <end position="121"/>
    </location>
</feature>
<reference evidence="2 3" key="1">
    <citation type="journal article" date="2018" name="Nat. Genet.">
        <title>The Rosa genome provides new insights in the design of modern roses.</title>
        <authorList>
            <person name="Bendahmane M."/>
        </authorList>
    </citation>
    <scope>NUCLEOTIDE SEQUENCE [LARGE SCALE GENOMIC DNA]</scope>
    <source>
        <strain evidence="3">cv. Old Blush</strain>
    </source>
</reference>
<gene>
    <name evidence="2" type="ORF">RchiOBHm_Chr7g0241981</name>
</gene>